<sequence>MESTRTYGEACATAHALDLIGERWALLVVRELLFGPKRFTDLRAGLPNAGPNRLSRRLRELEGLGLVRRRKLAPPSASWVYELTDWGRELEPILVELGRWGRRSPFRDLDAHVSSDAIMLALRNDFSPAAGDRLDVTYAIRFGEDHYVARAADGRLGIERGDADSPDTSIDTDTTTLKSLMIGSLDLEEALHSGRVTLSGDRKAFERLLAAFSRPEIAPTP</sequence>
<keyword evidence="2" id="KW-0238">DNA-binding</keyword>
<dbReference type="InterPro" id="IPR029229">
    <property type="entry name" value="Alkyl_sulf_C"/>
</dbReference>
<dbReference type="SUPFAM" id="SSF46785">
    <property type="entry name" value="Winged helix' DNA-binding domain"/>
    <property type="match status" value="1"/>
</dbReference>
<evidence type="ECO:0000256" key="3">
    <source>
        <dbReference type="ARBA" id="ARBA00023163"/>
    </source>
</evidence>
<evidence type="ECO:0000313" key="6">
    <source>
        <dbReference type="Proteomes" id="UP001501020"/>
    </source>
</evidence>
<dbReference type="InterPro" id="IPR036527">
    <property type="entry name" value="SCP2_sterol-bd_dom_sf"/>
</dbReference>
<protein>
    <submittedName>
        <fullName evidence="5">Winged helix-turn-helix transcriptional regulator</fullName>
    </submittedName>
</protein>
<organism evidence="5 6">
    <name type="scientific">Actinomadura napierensis</name>
    <dbReference type="NCBI Taxonomy" id="267854"/>
    <lineage>
        <taxon>Bacteria</taxon>
        <taxon>Bacillati</taxon>
        <taxon>Actinomycetota</taxon>
        <taxon>Actinomycetes</taxon>
        <taxon>Streptosporangiales</taxon>
        <taxon>Thermomonosporaceae</taxon>
        <taxon>Actinomadura</taxon>
    </lineage>
</organism>
<evidence type="ECO:0000256" key="1">
    <source>
        <dbReference type="ARBA" id="ARBA00023015"/>
    </source>
</evidence>
<proteinExistence type="predicted"/>
<dbReference type="InterPro" id="IPR002577">
    <property type="entry name" value="HTH_HxlR"/>
</dbReference>
<dbReference type="Gene3D" id="3.30.1050.10">
    <property type="entry name" value="SCP2 sterol-binding domain"/>
    <property type="match status" value="1"/>
</dbReference>
<dbReference type="PANTHER" id="PTHR33204:SF18">
    <property type="entry name" value="TRANSCRIPTIONAL REGULATORY PROTEIN"/>
    <property type="match status" value="1"/>
</dbReference>
<keyword evidence="1" id="KW-0805">Transcription regulation</keyword>
<dbReference type="Gene3D" id="1.10.10.10">
    <property type="entry name" value="Winged helix-like DNA-binding domain superfamily/Winged helix DNA-binding domain"/>
    <property type="match status" value="1"/>
</dbReference>
<dbReference type="InterPro" id="IPR036390">
    <property type="entry name" value="WH_DNA-bd_sf"/>
</dbReference>
<dbReference type="RefSeq" id="WP_344260571.1">
    <property type="nucleotide sequence ID" value="NZ_BAAAMR010000002.1"/>
</dbReference>
<feature type="domain" description="HTH hxlR-type" evidence="4">
    <location>
        <begin position="11"/>
        <end position="109"/>
    </location>
</feature>
<accession>A0ABN2Y069</accession>
<comment type="caution">
    <text evidence="5">The sequence shown here is derived from an EMBL/GenBank/DDBJ whole genome shotgun (WGS) entry which is preliminary data.</text>
</comment>
<dbReference type="Proteomes" id="UP001501020">
    <property type="component" value="Unassembled WGS sequence"/>
</dbReference>
<dbReference type="PROSITE" id="PS51118">
    <property type="entry name" value="HTH_HXLR"/>
    <property type="match status" value="1"/>
</dbReference>
<dbReference type="PANTHER" id="PTHR33204">
    <property type="entry name" value="TRANSCRIPTIONAL REGULATOR, MARR FAMILY"/>
    <property type="match status" value="1"/>
</dbReference>
<dbReference type="SUPFAM" id="SSF55718">
    <property type="entry name" value="SCP-like"/>
    <property type="match status" value="1"/>
</dbReference>
<evidence type="ECO:0000256" key="2">
    <source>
        <dbReference type="ARBA" id="ARBA00023125"/>
    </source>
</evidence>
<reference evidence="5 6" key="1">
    <citation type="journal article" date="2019" name="Int. J. Syst. Evol. Microbiol.">
        <title>The Global Catalogue of Microorganisms (GCM) 10K type strain sequencing project: providing services to taxonomists for standard genome sequencing and annotation.</title>
        <authorList>
            <consortium name="The Broad Institute Genomics Platform"/>
            <consortium name="The Broad Institute Genome Sequencing Center for Infectious Disease"/>
            <person name="Wu L."/>
            <person name="Ma J."/>
        </authorList>
    </citation>
    <scope>NUCLEOTIDE SEQUENCE [LARGE SCALE GENOMIC DNA]</scope>
    <source>
        <strain evidence="5 6">JCM 13850</strain>
    </source>
</reference>
<evidence type="ECO:0000313" key="5">
    <source>
        <dbReference type="EMBL" id="GAA2119504.1"/>
    </source>
</evidence>
<dbReference type="Pfam" id="PF14864">
    <property type="entry name" value="Alkyl_sulf_C"/>
    <property type="match status" value="1"/>
</dbReference>
<gene>
    <name evidence="5" type="ORF">GCM10009727_03400</name>
</gene>
<keyword evidence="6" id="KW-1185">Reference proteome</keyword>
<dbReference type="EMBL" id="BAAAMR010000002">
    <property type="protein sequence ID" value="GAA2119504.1"/>
    <property type="molecule type" value="Genomic_DNA"/>
</dbReference>
<evidence type="ECO:0000259" key="4">
    <source>
        <dbReference type="PROSITE" id="PS51118"/>
    </source>
</evidence>
<name>A0ABN2Y069_9ACTN</name>
<dbReference type="Pfam" id="PF01638">
    <property type="entry name" value="HxlR"/>
    <property type="match status" value="1"/>
</dbReference>
<keyword evidence="3" id="KW-0804">Transcription</keyword>
<dbReference type="InterPro" id="IPR036388">
    <property type="entry name" value="WH-like_DNA-bd_sf"/>
</dbReference>